<dbReference type="EMBL" id="GGEC01072797">
    <property type="protein sequence ID" value="MBX53281.1"/>
    <property type="molecule type" value="Transcribed_RNA"/>
</dbReference>
<accession>A0A2P2PF21</accession>
<organism evidence="1">
    <name type="scientific">Rhizophora mucronata</name>
    <name type="common">Asiatic mangrove</name>
    <dbReference type="NCBI Taxonomy" id="61149"/>
    <lineage>
        <taxon>Eukaryota</taxon>
        <taxon>Viridiplantae</taxon>
        <taxon>Streptophyta</taxon>
        <taxon>Embryophyta</taxon>
        <taxon>Tracheophyta</taxon>
        <taxon>Spermatophyta</taxon>
        <taxon>Magnoliopsida</taxon>
        <taxon>eudicotyledons</taxon>
        <taxon>Gunneridae</taxon>
        <taxon>Pentapetalae</taxon>
        <taxon>rosids</taxon>
        <taxon>fabids</taxon>
        <taxon>Malpighiales</taxon>
        <taxon>Rhizophoraceae</taxon>
        <taxon>Rhizophora</taxon>
    </lineage>
</organism>
<reference evidence="1" key="1">
    <citation type="submission" date="2018-02" db="EMBL/GenBank/DDBJ databases">
        <title>Rhizophora mucronata_Transcriptome.</title>
        <authorList>
            <person name="Meera S.P."/>
            <person name="Sreeshan A."/>
            <person name="Augustine A."/>
        </authorList>
    </citation>
    <scope>NUCLEOTIDE SEQUENCE</scope>
    <source>
        <tissue evidence="1">Leaf</tissue>
    </source>
</reference>
<dbReference type="AlphaFoldDB" id="A0A2P2PF21"/>
<evidence type="ECO:0000313" key="1">
    <source>
        <dbReference type="EMBL" id="MBX53281.1"/>
    </source>
</evidence>
<protein>
    <submittedName>
        <fullName evidence="1">Uncharacterized protein</fullName>
    </submittedName>
</protein>
<sequence>MPIACGSIVFAVPTPLLLVVEAISMNCG</sequence>
<name>A0A2P2PF21_RHIMU</name>
<proteinExistence type="predicted"/>